<evidence type="ECO:0000313" key="8">
    <source>
        <dbReference type="Proteomes" id="UP001153292"/>
    </source>
</evidence>
<name>A0ABN8ED51_CHISP</name>
<evidence type="ECO:0000256" key="5">
    <source>
        <dbReference type="SAM" id="Coils"/>
    </source>
</evidence>
<evidence type="ECO:0000256" key="3">
    <source>
        <dbReference type="ARBA" id="ARBA00023054"/>
    </source>
</evidence>
<proteinExistence type="predicted"/>
<organism evidence="7 8">
    <name type="scientific">Chilo suppressalis</name>
    <name type="common">Asiatic rice borer moth</name>
    <dbReference type="NCBI Taxonomy" id="168631"/>
    <lineage>
        <taxon>Eukaryota</taxon>
        <taxon>Metazoa</taxon>
        <taxon>Ecdysozoa</taxon>
        <taxon>Arthropoda</taxon>
        <taxon>Hexapoda</taxon>
        <taxon>Insecta</taxon>
        <taxon>Pterygota</taxon>
        <taxon>Neoptera</taxon>
        <taxon>Endopterygota</taxon>
        <taxon>Lepidoptera</taxon>
        <taxon>Glossata</taxon>
        <taxon>Ditrysia</taxon>
        <taxon>Pyraloidea</taxon>
        <taxon>Crambidae</taxon>
        <taxon>Crambinae</taxon>
        <taxon>Chilo</taxon>
    </lineage>
</organism>
<protein>
    <recommendedName>
        <fullName evidence="9">Kinetochore protein NDC80 homolog</fullName>
    </recommendedName>
</protein>
<keyword evidence="3 5" id="KW-0175">Coiled coil</keyword>
<dbReference type="PANTHER" id="PTHR10643:SF2">
    <property type="entry name" value="KINETOCHORE PROTEIN NDC80 HOMOLOG"/>
    <property type="match status" value="1"/>
</dbReference>
<dbReference type="InterPro" id="IPR038273">
    <property type="entry name" value="Ndc80_sf"/>
</dbReference>
<dbReference type="EMBL" id="OU963913">
    <property type="protein sequence ID" value="CAH0685593.1"/>
    <property type="molecule type" value="Genomic_DNA"/>
</dbReference>
<dbReference type="PANTHER" id="PTHR10643">
    <property type="entry name" value="KINETOCHORE PROTEIN NDC80"/>
    <property type="match status" value="1"/>
</dbReference>
<feature type="coiled-coil region" evidence="5">
    <location>
        <begin position="375"/>
        <end position="406"/>
    </location>
</feature>
<comment type="subcellular location">
    <subcellularLocation>
        <location evidence="1">Chromosome</location>
        <location evidence="1">Centromere</location>
    </subcellularLocation>
</comment>
<feature type="region of interest" description="Disordered" evidence="6">
    <location>
        <begin position="540"/>
        <end position="570"/>
    </location>
</feature>
<feature type="compositionally biased region" description="Polar residues" evidence="6">
    <location>
        <begin position="73"/>
        <end position="114"/>
    </location>
</feature>
<dbReference type="Gene3D" id="1.10.418.30">
    <property type="entry name" value="Ncd80 complex, Ncd80 subunit"/>
    <property type="match status" value="1"/>
</dbReference>
<keyword evidence="2" id="KW-0158">Chromosome</keyword>
<evidence type="ECO:0000313" key="7">
    <source>
        <dbReference type="EMBL" id="CAH0685593.1"/>
    </source>
</evidence>
<dbReference type="InterPro" id="IPR005550">
    <property type="entry name" value="Kinetochore_Ndc80"/>
</dbReference>
<keyword evidence="4" id="KW-0137">Centromere</keyword>
<accession>A0ABN8ED51</accession>
<evidence type="ECO:0000256" key="4">
    <source>
        <dbReference type="ARBA" id="ARBA00023328"/>
    </source>
</evidence>
<feature type="region of interest" description="Disordered" evidence="6">
    <location>
        <begin position="1"/>
        <end position="124"/>
    </location>
</feature>
<feature type="coiled-coil region" evidence="5">
    <location>
        <begin position="300"/>
        <end position="341"/>
    </location>
</feature>
<evidence type="ECO:0000256" key="1">
    <source>
        <dbReference type="ARBA" id="ARBA00004584"/>
    </source>
</evidence>
<evidence type="ECO:0000256" key="2">
    <source>
        <dbReference type="ARBA" id="ARBA00022454"/>
    </source>
</evidence>
<sequence length="653" mass="72944">MIPSRFSSGQSAAMRKSRLEGKPSMLPKPRRPGSTDRLSTEARRPSTTGQRSSSAEPRGTLGASRFSREASATKKQLNGRSRSQQGDRGAQSFMTPLRSSHFSARPVTGSTPRTPSEDHSSRNWQTSLERTLAFVTIKDQRPLSNAGWQRAELARVQEALSARGGAEGGSMALIRPLTIARFVDVVGALVAATAITRDTSLNTDNYVTKLPHLSKRLLYPGTVAKSWLKTVNTLHAFPHALGLIAYLLDLVNHIEMPVHDDWVYVGKDELSRLRRDYLRKCWISFQDPGHQFEDLNEEYLQNLKLLLGNDEEKIADLKQIIKKYEACLEDEAEVAARAEEAQLAERRDSLLSQLRSSRAANTHARAQRAAARARAADLARAVQQLDHDMERAAAESQQLKRELEEQPLSVAERAMLLDEVDYAHRVQDSKRALAQQIDKMVLSKETDLALWQNKTLDSCREYKQGLIHLSSQFPSLAALAIEEKELMGAECAAHVCTALEALKELAASLAGDRARLTKQRSELARHRATLLEETRAKIAELKSNTQRTQHSIDEESSAEASEAAAHNEQRASLTEALEALRANSAEYKRVEGELDFWEKQNDAWQSKLLSLKEYIASQHTEAAHLLEAARTKRINLLVETIANWETKLETTSN</sequence>
<gene>
    <name evidence="7" type="ORF">CHILSU_LOCUS5793</name>
</gene>
<feature type="compositionally biased region" description="Polar residues" evidence="6">
    <location>
        <begin position="1"/>
        <end position="11"/>
    </location>
</feature>
<evidence type="ECO:0000256" key="6">
    <source>
        <dbReference type="SAM" id="MobiDB-lite"/>
    </source>
</evidence>
<evidence type="ECO:0008006" key="9">
    <source>
        <dbReference type="Google" id="ProtNLM"/>
    </source>
</evidence>
<keyword evidence="8" id="KW-1185">Reference proteome</keyword>
<dbReference type="Proteomes" id="UP001153292">
    <property type="component" value="Chromosome 20"/>
</dbReference>
<feature type="compositionally biased region" description="Polar residues" evidence="6">
    <location>
        <begin position="45"/>
        <end position="55"/>
    </location>
</feature>
<reference evidence="7" key="1">
    <citation type="submission" date="2021-12" db="EMBL/GenBank/DDBJ databases">
        <authorList>
            <person name="King R."/>
        </authorList>
    </citation>
    <scope>NUCLEOTIDE SEQUENCE</scope>
</reference>